<proteinExistence type="predicted"/>
<evidence type="ECO:0000313" key="3">
    <source>
        <dbReference type="Proteomes" id="UP000425960"/>
    </source>
</evidence>
<reference evidence="2 3" key="1">
    <citation type="submission" date="2019-11" db="EMBL/GenBank/DDBJ databases">
        <title>Comparative genomics of hydrocarbon-degrading Desulfosarcina strains.</title>
        <authorList>
            <person name="Watanabe M."/>
            <person name="Kojima H."/>
            <person name="Fukui M."/>
        </authorList>
    </citation>
    <scope>NUCLEOTIDE SEQUENCE [LARGE SCALE GENOMIC DNA]</scope>
    <source>
        <strain evidence="2 3">28bB2T</strain>
    </source>
</reference>
<dbReference type="KEGG" id="dov:DSCO28_15760"/>
<gene>
    <name evidence="2" type="ORF">DSCO28_15760</name>
</gene>
<organism evidence="2 3">
    <name type="scientific">Desulfosarcina ovata subsp. sediminis</name>
    <dbReference type="NCBI Taxonomy" id="885957"/>
    <lineage>
        <taxon>Bacteria</taxon>
        <taxon>Pseudomonadati</taxon>
        <taxon>Thermodesulfobacteriota</taxon>
        <taxon>Desulfobacteria</taxon>
        <taxon>Desulfobacterales</taxon>
        <taxon>Desulfosarcinaceae</taxon>
        <taxon>Desulfosarcina</taxon>
    </lineage>
</organism>
<dbReference type="AlphaFoldDB" id="A0A5K7ZPP9"/>
<dbReference type="PANTHER" id="PTHR33376">
    <property type="match status" value="1"/>
</dbReference>
<keyword evidence="1" id="KW-0732">Signal</keyword>
<dbReference type="Proteomes" id="UP000425960">
    <property type="component" value="Chromosome"/>
</dbReference>
<sequence>MDRKTLAVFFALVLWLGMVVPTYAGSHKKSYLLRFAHGLPTTHDVAENFQFFKSLVETSSDHRLKVRLFPSGQLVNDKGLLQAVRTGAVDAGAVYAFYVEPIVPAFGLFTTPLVYDGTEQTIDAIEGRVGDLFFEALRKKGYVPLGWVVWPLETTGIESNAPVHVPLDLKGKVIRPLSPETVLYLQTYGQAQAAFVSGAELYTAIQRGTIDGSISSFDHAVTRKLSEVSPYFCVLPGVNVAHDIIFINRRVYRRLPPDLQQVLVEAARQTQRHSYAVGRKVVADMTIQANRVLKEVYYPTADDLALWHADLDRFFKAALKDNPEALALVMSERERMGKSK</sequence>
<dbReference type="InterPro" id="IPR038404">
    <property type="entry name" value="TRAP_DctP_sf"/>
</dbReference>
<dbReference type="GO" id="GO:0055085">
    <property type="term" value="P:transmembrane transport"/>
    <property type="evidence" value="ECO:0007669"/>
    <property type="project" value="InterPro"/>
</dbReference>
<evidence type="ECO:0000313" key="2">
    <source>
        <dbReference type="EMBL" id="BBO81010.1"/>
    </source>
</evidence>
<accession>A0A5K7ZPP9</accession>
<dbReference type="InterPro" id="IPR018389">
    <property type="entry name" value="DctP_fam"/>
</dbReference>
<dbReference type="Pfam" id="PF03480">
    <property type="entry name" value="DctP"/>
    <property type="match status" value="1"/>
</dbReference>
<name>A0A5K7ZPP9_9BACT</name>
<protein>
    <submittedName>
        <fullName evidence="2">C4-dicarboxylate ABC transporter substrate-binding protein</fullName>
    </submittedName>
</protein>
<dbReference type="NCBIfam" id="NF037995">
    <property type="entry name" value="TRAP_S1"/>
    <property type="match status" value="1"/>
</dbReference>
<dbReference type="Gene3D" id="3.40.190.170">
    <property type="entry name" value="Bacterial extracellular solute-binding protein, family 7"/>
    <property type="match status" value="1"/>
</dbReference>
<evidence type="ECO:0000256" key="1">
    <source>
        <dbReference type="ARBA" id="ARBA00022729"/>
    </source>
</evidence>
<dbReference type="PANTHER" id="PTHR33376:SF4">
    <property type="entry name" value="SIALIC ACID-BINDING PERIPLASMIC PROTEIN SIAP"/>
    <property type="match status" value="1"/>
</dbReference>
<dbReference type="EMBL" id="AP021876">
    <property type="protein sequence ID" value="BBO81010.1"/>
    <property type="molecule type" value="Genomic_DNA"/>
</dbReference>